<evidence type="ECO:0000313" key="9">
    <source>
        <dbReference type="EMBL" id="QPC98606.1"/>
    </source>
</evidence>
<feature type="active site" description="Proton donor" evidence="8">
    <location>
        <position position="88"/>
    </location>
</feature>
<comment type="subunit">
    <text evidence="8">Homodimer.</text>
</comment>
<comment type="miscellaneous">
    <text evidence="8">The reaction proceeds by a bi uni uni bi ping pong mechanism.</text>
</comment>
<evidence type="ECO:0000256" key="6">
    <source>
        <dbReference type="ARBA" id="ARBA00022840"/>
    </source>
</evidence>
<dbReference type="InterPro" id="IPR042176">
    <property type="entry name" value="Pantoate_ligase_C"/>
</dbReference>
<dbReference type="PANTHER" id="PTHR21299:SF1">
    <property type="entry name" value="PANTOATE--BETA-ALANINE LIGASE"/>
    <property type="match status" value="1"/>
</dbReference>
<comment type="catalytic activity">
    <reaction evidence="7 8">
        <text>(R)-pantoate + beta-alanine + ATP = (R)-pantothenate + AMP + diphosphate + H(+)</text>
        <dbReference type="Rhea" id="RHEA:10912"/>
        <dbReference type="ChEBI" id="CHEBI:15378"/>
        <dbReference type="ChEBI" id="CHEBI:15980"/>
        <dbReference type="ChEBI" id="CHEBI:29032"/>
        <dbReference type="ChEBI" id="CHEBI:30616"/>
        <dbReference type="ChEBI" id="CHEBI:33019"/>
        <dbReference type="ChEBI" id="CHEBI:57966"/>
        <dbReference type="ChEBI" id="CHEBI:456215"/>
        <dbReference type="EC" id="6.3.2.1"/>
    </reaction>
</comment>
<evidence type="ECO:0000256" key="1">
    <source>
        <dbReference type="ARBA" id="ARBA00004990"/>
    </source>
</evidence>
<dbReference type="SUPFAM" id="SSF52374">
    <property type="entry name" value="Nucleotidylyl transferase"/>
    <property type="match status" value="1"/>
</dbReference>
<gene>
    <name evidence="8" type="primary">panC</name>
    <name evidence="9" type="ORF">IRL76_12265</name>
</gene>
<dbReference type="NCBIfam" id="TIGR00018">
    <property type="entry name" value="panC"/>
    <property type="match status" value="1"/>
</dbReference>
<dbReference type="GO" id="GO:0004592">
    <property type="term" value="F:pantoate-beta-alanine ligase activity"/>
    <property type="evidence" value="ECO:0007669"/>
    <property type="project" value="UniProtKB-UniRule"/>
</dbReference>
<keyword evidence="5 8" id="KW-0547">Nucleotide-binding</keyword>
<comment type="function">
    <text evidence="8">Catalyzes the condensation of pantoate with beta-alanine in an ATP-dependent reaction via a pantoyl-adenylate intermediate.</text>
</comment>
<comment type="subcellular location">
    <subcellularLocation>
        <location evidence="8">Cytoplasm</location>
    </subcellularLocation>
</comment>
<name>A0A7S8F3S8_9SPHN</name>
<comment type="pathway">
    <text evidence="1 8">Cofactor biosynthesis; (R)-pantothenate biosynthesis; (R)-pantothenate from (R)-pantoate and beta-alanine: step 1/1.</text>
</comment>
<dbReference type="Gene3D" id="3.40.50.620">
    <property type="entry name" value="HUPs"/>
    <property type="match status" value="1"/>
</dbReference>
<protein>
    <recommendedName>
        <fullName evidence="8">Pantothenate synthetase</fullName>
        <shortName evidence="8">PS</shortName>
        <ecNumber evidence="8">6.3.2.1</ecNumber>
    </recommendedName>
    <alternativeName>
        <fullName evidence="8">Pantoate--beta-alanine ligase</fullName>
    </alternativeName>
    <alternativeName>
        <fullName evidence="8">Pantoate-activating enzyme</fullName>
    </alternativeName>
</protein>
<evidence type="ECO:0000256" key="8">
    <source>
        <dbReference type="HAMAP-Rule" id="MF_00158"/>
    </source>
</evidence>
<proteinExistence type="inferred from homology"/>
<dbReference type="GO" id="GO:0015940">
    <property type="term" value="P:pantothenate biosynthetic process"/>
    <property type="evidence" value="ECO:0007669"/>
    <property type="project" value="UniProtKB-UniRule"/>
</dbReference>
<dbReference type="EMBL" id="CP064654">
    <property type="protein sequence ID" value="QPC98606.1"/>
    <property type="molecule type" value="Genomic_DNA"/>
</dbReference>
<dbReference type="EC" id="6.3.2.1" evidence="8"/>
<evidence type="ECO:0000256" key="3">
    <source>
        <dbReference type="ARBA" id="ARBA00022598"/>
    </source>
</evidence>
<dbReference type="Pfam" id="PF02569">
    <property type="entry name" value="Pantoate_ligase"/>
    <property type="match status" value="1"/>
</dbReference>
<evidence type="ECO:0000256" key="5">
    <source>
        <dbReference type="ARBA" id="ARBA00022741"/>
    </source>
</evidence>
<feature type="binding site" evidence="8">
    <location>
        <position position="204"/>
    </location>
    <ligand>
        <name>(R)-pantoate</name>
        <dbReference type="ChEBI" id="CHEBI:15980"/>
    </ligand>
</feature>
<feature type="binding site" evidence="8">
    <location>
        <begin position="81"/>
        <end position="88"/>
    </location>
    <ligand>
        <name>ATP</name>
        <dbReference type="ChEBI" id="CHEBI:30616"/>
    </ligand>
</feature>
<evidence type="ECO:0000256" key="2">
    <source>
        <dbReference type="ARBA" id="ARBA00009256"/>
    </source>
</evidence>
<dbReference type="InterPro" id="IPR003721">
    <property type="entry name" value="Pantoate_ligase"/>
</dbReference>
<dbReference type="UniPathway" id="UPA00028">
    <property type="reaction ID" value="UER00005"/>
</dbReference>
<accession>A0A7S8F3S8</accession>
<comment type="similarity">
    <text evidence="2 8">Belongs to the pantothenate synthetase family.</text>
</comment>
<organism evidence="9 10">
    <name type="scientific">Qipengyuania soli</name>
    <dbReference type="NCBI Taxonomy" id="2782568"/>
    <lineage>
        <taxon>Bacteria</taxon>
        <taxon>Pseudomonadati</taxon>
        <taxon>Pseudomonadota</taxon>
        <taxon>Alphaproteobacteria</taxon>
        <taxon>Sphingomonadales</taxon>
        <taxon>Erythrobacteraceae</taxon>
        <taxon>Qipengyuania</taxon>
    </lineage>
</organism>
<evidence type="ECO:0000313" key="10">
    <source>
        <dbReference type="Proteomes" id="UP000594459"/>
    </source>
</evidence>
<evidence type="ECO:0000256" key="7">
    <source>
        <dbReference type="ARBA" id="ARBA00048258"/>
    </source>
</evidence>
<feature type="binding site" evidence="8">
    <location>
        <position position="231"/>
    </location>
    <ligand>
        <name>ATP</name>
        <dbReference type="ChEBI" id="CHEBI:30616"/>
    </ligand>
</feature>
<dbReference type="PANTHER" id="PTHR21299">
    <property type="entry name" value="CYTIDYLATE KINASE/PANTOATE-BETA-ALANINE LIGASE"/>
    <property type="match status" value="1"/>
</dbReference>
<dbReference type="InterPro" id="IPR014729">
    <property type="entry name" value="Rossmann-like_a/b/a_fold"/>
</dbReference>
<sequence length="333" mass="35201">MLYSVARLLSKHAICRNARSGKAGDNSTVAVSLASARPASYASARSGLGRATLITVTKLDELRRETDALKGSGTLALVPTMGALHEGHLTLVREARGKSDHVAVSIFVNPRQFGAGEDLDSYPRQLERDAELLAREGVALLWAPTPGEVYPEGYATSISVSGVSEGLCGAARPGHFDGVATVVCKLFNEVRPDMAFFGEKDWQQLAVIRRMARDLDLTLPHADAIHGVGIVREPDGLAMSSRNAYLSQEQRVQAAGLSAAMREAIARIAKGADAGEAIADLKAAIIAAGFEAVDYAELRDADSIAPLSSPNGNARLFVAARIGGTRLIDNMAV</sequence>
<dbReference type="Proteomes" id="UP000594459">
    <property type="component" value="Chromosome"/>
</dbReference>
<feature type="binding site" evidence="8">
    <location>
        <begin position="239"/>
        <end position="242"/>
    </location>
    <ligand>
        <name>ATP</name>
        <dbReference type="ChEBI" id="CHEBI:30616"/>
    </ligand>
</feature>
<evidence type="ECO:0000256" key="4">
    <source>
        <dbReference type="ARBA" id="ARBA00022655"/>
    </source>
</evidence>
<keyword evidence="3 8" id="KW-0436">Ligase</keyword>
<dbReference type="KEGG" id="qso:IRL76_12265"/>
<dbReference type="CDD" id="cd00560">
    <property type="entry name" value="PanC"/>
    <property type="match status" value="1"/>
</dbReference>
<keyword evidence="10" id="KW-1185">Reference proteome</keyword>
<dbReference type="HAMAP" id="MF_00158">
    <property type="entry name" value="PanC"/>
    <property type="match status" value="1"/>
</dbReference>
<feature type="binding site" evidence="8">
    <location>
        <begin position="198"/>
        <end position="201"/>
    </location>
    <ligand>
        <name>ATP</name>
        <dbReference type="ChEBI" id="CHEBI:30616"/>
    </ligand>
</feature>
<reference evidence="9 10" key="1">
    <citation type="submission" date="2020-11" db="EMBL/GenBank/DDBJ databases">
        <title>The genome sequence of Erythrobacter sp. 6D36.</title>
        <authorList>
            <person name="Liu Y."/>
        </authorList>
    </citation>
    <scope>NUCLEOTIDE SEQUENCE [LARGE SCALE GENOMIC DNA]</scope>
    <source>
        <strain evidence="9 10">6D36</strain>
    </source>
</reference>
<keyword evidence="6 8" id="KW-0067">ATP-binding</keyword>
<dbReference type="AlphaFoldDB" id="A0A7S8F3S8"/>
<feature type="binding site" evidence="8">
    <location>
        <position position="112"/>
    </location>
    <ligand>
        <name>(R)-pantoate</name>
        <dbReference type="ChEBI" id="CHEBI:15980"/>
    </ligand>
</feature>
<dbReference type="GO" id="GO:0005524">
    <property type="term" value="F:ATP binding"/>
    <property type="evidence" value="ECO:0007669"/>
    <property type="project" value="UniProtKB-KW"/>
</dbReference>
<dbReference type="Gene3D" id="3.30.1300.10">
    <property type="entry name" value="Pantoate-beta-alanine ligase, C-terminal domain"/>
    <property type="match status" value="1"/>
</dbReference>
<dbReference type="GO" id="GO:0005829">
    <property type="term" value="C:cytosol"/>
    <property type="evidence" value="ECO:0007669"/>
    <property type="project" value="TreeGrafter"/>
</dbReference>
<keyword evidence="8" id="KW-0963">Cytoplasm</keyword>
<keyword evidence="4 8" id="KW-0566">Pantothenate biosynthesis</keyword>
<feature type="binding site" evidence="8">
    <location>
        <position position="112"/>
    </location>
    <ligand>
        <name>beta-alanine</name>
        <dbReference type="ChEBI" id="CHEBI:57966"/>
    </ligand>
</feature>